<evidence type="ECO:0000313" key="3">
    <source>
        <dbReference type="Proteomes" id="UP001163262"/>
    </source>
</evidence>
<dbReference type="Pfam" id="PF00027">
    <property type="entry name" value="cNMP_binding"/>
    <property type="match status" value="1"/>
</dbReference>
<dbReference type="PROSITE" id="PS50042">
    <property type="entry name" value="CNMP_BINDING_3"/>
    <property type="match status" value="1"/>
</dbReference>
<dbReference type="CDD" id="cd00038">
    <property type="entry name" value="CAP_ED"/>
    <property type="match status" value="1"/>
</dbReference>
<dbReference type="InterPro" id="IPR014710">
    <property type="entry name" value="RmlC-like_jellyroll"/>
</dbReference>
<dbReference type="InterPro" id="IPR000595">
    <property type="entry name" value="cNMP-bd_dom"/>
</dbReference>
<reference evidence="2" key="1">
    <citation type="submission" date="2022-10" db="EMBL/GenBank/DDBJ databases">
        <title>Complete genome sequence of Capnocytophaga ochracea KCOM 2812 isolated from actinomycosis lesion.</title>
        <authorList>
            <person name="Kook J.-K."/>
            <person name="Park S.-N."/>
            <person name="Lim Y.K."/>
        </authorList>
    </citation>
    <scope>NUCLEOTIDE SEQUENCE</scope>
    <source>
        <strain evidence="2">KCOM 28121</strain>
    </source>
</reference>
<sequence length="189" mass="22175">MLLHYLSSLTPLTEKESALIDSLFVERTFRKRETLWQEGDPCKYFYFVEEGCLKLYKVDDKGGEHIFQFATENHWLTDMRSFQEKTPSLLTAEALEETSTRAITLENLNRLYEEIPALNLVFRKLSERNQQVLQDRILELLSGSAQDCYMSFSKHYPQLIHRLPQTQIAAFLGITPEFFSKMKAQLLRQ</sequence>
<dbReference type="Proteomes" id="UP001163262">
    <property type="component" value="Chromosome"/>
</dbReference>
<dbReference type="EMBL" id="CP110230">
    <property type="protein sequence ID" value="UZD41482.1"/>
    <property type="molecule type" value="Genomic_DNA"/>
</dbReference>
<dbReference type="Gene3D" id="2.60.120.10">
    <property type="entry name" value="Jelly Rolls"/>
    <property type="match status" value="1"/>
</dbReference>
<dbReference type="RefSeq" id="WP_178977765.1">
    <property type="nucleotide sequence ID" value="NZ_CP110230.1"/>
</dbReference>
<dbReference type="AlphaFoldDB" id="A0AA46W8Z9"/>
<evidence type="ECO:0000313" key="2">
    <source>
        <dbReference type="EMBL" id="UZD41482.1"/>
    </source>
</evidence>
<proteinExistence type="predicted"/>
<gene>
    <name evidence="2" type="ORF">OL231_02760</name>
</gene>
<protein>
    <submittedName>
        <fullName evidence="2">Crp/Fnr family transcriptional regulator</fullName>
    </submittedName>
</protein>
<feature type="domain" description="Cyclic nucleotide-binding" evidence="1">
    <location>
        <begin position="8"/>
        <end position="111"/>
    </location>
</feature>
<dbReference type="SUPFAM" id="SSF51206">
    <property type="entry name" value="cAMP-binding domain-like"/>
    <property type="match status" value="1"/>
</dbReference>
<dbReference type="SMART" id="SM00100">
    <property type="entry name" value="cNMP"/>
    <property type="match status" value="1"/>
</dbReference>
<organism evidence="2 3">
    <name type="scientific">Capnocytophaga ochracea</name>
    <dbReference type="NCBI Taxonomy" id="1018"/>
    <lineage>
        <taxon>Bacteria</taxon>
        <taxon>Pseudomonadati</taxon>
        <taxon>Bacteroidota</taxon>
        <taxon>Flavobacteriia</taxon>
        <taxon>Flavobacteriales</taxon>
        <taxon>Flavobacteriaceae</taxon>
        <taxon>Capnocytophaga</taxon>
    </lineage>
</organism>
<name>A0AA46W8Z9_CAPOC</name>
<dbReference type="InterPro" id="IPR018490">
    <property type="entry name" value="cNMP-bd_dom_sf"/>
</dbReference>
<accession>A0AA46W8Z9</accession>
<evidence type="ECO:0000259" key="1">
    <source>
        <dbReference type="PROSITE" id="PS50042"/>
    </source>
</evidence>